<dbReference type="EMBL" id="AKHW03002524">
    <property type="protein sequence ID" value="KYO38284.1"/>
    <property type="molecule type" value="Genomic_DNA"/>
</dbReference>
<keyword evidence="2" id="KW-1185">Reference proteome</keyword>
<dbReference type="Proteomes" id="UP000050525">
    <property type="component" value="Unassembled WGS sequence"/>
</dbReference>
<reference evidence="1 2" key="1">
    <citation type="journal article" date="2012" name="Genome Biol.">
        <title>Sequencing three crocodilian genomes to illuminate the evolution of archosaurs and amniotes.</title>
        <authorList>
            <person name="St John J.A."/>
            <person name="Braun E.L."/>
            <person name="Isberg S.R."/>
            <person name="Miles L.G."/>
            <person name="Chong A.Y."/>
            <person name="Gongora J."/>
            <person name="Dalzell P."/>
            <person name="Moran C."/>
            <person name="Bed'hom B."/>
            <person name="Abzhanov A."/>
            <person name="Burgess S.C."/>
            <person name="Cooksey A.M."/>
            <person name="Castoe T.A."/>
            <person name="Crawford N.G."/>
            <person name="Densmore L.D."/>
            <person name="Drew J.C."/>
            <person name="Edwards S.V."/>
            <person name="Faircloth B.C."/>
            <person name="Fujita M.K."/>
            <person name="Greenwold M.J."/>
            <person name="Hoffmann F.G."/>
            <person name="Howard J.M."/>
            <person name="Iguchi T."/>
            <person name="Janes D.E."/>
            <person name="Khan S.Y."/>
            <person name="Kohno S."/>
            <person name="de Koning A.J."/>
            <person name="Lance S.L."/>
            <person name="McCarthy F.M."/>
            <person name="McCormack J.E."/>
            <person name="Merchant M.E."/>
            <person name="Peterson D.G."/>
            <person name="Pollock D.D."/>
            <person name="Pourmand N."/>
            <person name="Raney B.J."/>
            <person name="Roessler K.A."/>
            <person name="Sanford J.R."/>
            <person name="Sawyer R.H."/>
            <person name="Schmidt C.J."/>
            <person name="Triplett E.W."/>
            <person name="Tuberville T.D."/>
            <person name="Venegas-Anaya M."/>
            <person name="Howard J.T."/>
            <person name="Jarvis E.D."/>
            <person name="Guillette L.J.Jr."/>
            <person name="Glenn T.C."/>
            <person name="Green R.E."/>
            <person name="Ray D.A."/>
        </authorList>
    </citation>
    <scope>NUCLEOTIDE SEQUENCE [LARGE SCALE GENOMIC DNA]</scope>
    <source>
        <strain evidence="1">KSC_2009_1</strain>
    </source>
</reference>
<sequence>MLTPLLEVGPNLAQRVKMCNLTNAQGEDKRTAGPEAVEGSERECYILCKSMEVGQYKLKLSRYLKNTQANNI</sequence>
<accession>A0A151NNC8</accession>
<proteinExistence type="predicted"/>
<gene>
    <name evidence="1" type="ORF">Y1Q_0015551</name>
</gene>
<comment type="caution">
    <text evidence="1">The sequence shown here is derived from an EMBL/GenBank/DDBJ whole genome shotgun (WGS) entry which is preliminary data.</text>
</comment>
<organism evidence="1 2">
    <name type="scientific">Alligator mississippiensis</name>
    <name type="common">American alligator</name>
    <dbReference type="NCBI Taxonomy" id="8496"/>
    <lineage>
        <taxon>Eukaryota</taxon>
        <taxon>Metazoa</taxon>
        <taxon>Chordata</taxon>
        <taxon>Craniata</taxon>
        <taxon>Vertebrata</taxon>
        <taxon>Euteleostomi</taxon>
        <taxon>Archelosauria</taxon>
        <taxon>Archosauria</taxon>
        <taxon>Crocodylia</taxon>
        <taxon>Alligatoridae</taxon>
        <taxon>Alligatorinae</taxon>
        <taxon>Alligator</taxon>
    </lineage>
</organism>
<protein>
    <submittedName>
        <fullName evidence="1">Uncharacterized protein</fullName>
    </submittedName>
</protein>
<evidence type="ECO:0000313" key="1">
    <source>
        <dbReference type="EMBL" id="KYO38284.1"/>
    </source>
</evidence>
<name>A0A151NNC8_ALLMI</name>
<evidence type="ECO:0000313" key="2">
    <source>
        <dbReference type="Proteomes" id="UP000050525"/>
    </source>
</evidence>
<dbReference type="AlphaFoldDB" id="A0A151NNC8"/>